<proteinExistence type="predicted"/>
<evidence type="ECO:0000313" key="3">
    <source>
        <dbReference type="Proteomes" id="UP000601435"/>
    </source>
</evidence>
<organism evidence="2 3">
    <name type="scientific">Symbiodinium necroappetens</name>
    <dbReference type="NCBI Taxonomy" id="1628268"/>
    <lineage>
        <taxon>Eukaryota</taxon>
        <taxon>Sar</taxon>
        <taxon>Alveolata</taxon>
        <taxon>Dinophyceae</taxon>
        <taxon>Suessiales</taxon>
        <taxon>Symbiodiniaceae</taxon>
        <taxon>Symbiodinium</taxon>
    </lineage>
</organism>
<dbReference type="OrthoDB" id="464594at2759"/>
<evidence type="ECO:0000256" key="1">
    <source>
        <dbReference type="SAM" id="Phobius"/>
    </source>
</evidence>
<name>A0A812PNL6_9DINO</name>
<dbReference type="PROSITE" id="PS00018">
    <property type="entry name" value="EF_HAND_1"/>
    <property type="match status" value="1"/>
</dbReference>
<keyword evidence="1" id="KW-1133">Transmembrane helix</keyword>
<sequence>MLAAGVFTALPVYFDLFCYQWYYALCWMWFAIGAFMLVFGIVYEACCIPKAAQAREFQGVEENGDGPLSAPLHDLNGNGLLEIEELVQLNSKVALLHRGRDVNLLAVKARYRKLFKERLDPEGYPVKRLSQVLILGGLLPIPDCKV</sequence>
<dbReference type="AlphaFoldDB" id="A0A812PNL6"/>
<keyword evidence="1" id="KW-0472">Membrane</keyword>
<dbReference type="Proteomes" id="UP000601435">
    <property type="component" value="Unassembled WGS sequence"/>
</dbReference>
<gene>
    <name evidence="2" type="primary">mcmbp</name>
    <name evidence="2" type="ORF">SNEC2469_LOCUS9242</name>
</gene>
<keyword evidence="3" id="KW-1185">Reference proteome</keyword>
<feature type="transmembrane region" description="Helical" evidence="1">
    <location>
        <begin position="20"/>
        <end position="43"/>
    </location>
</feature>
<protein>
    <submittedName>
        <fullName evidence="2">Mcmbp protein</fullName>
    </submittedName>
</protein>
<dbReference type="InterPro" id="IPR018247">
    <property type="entry name" value="EF_Hand_1_Ca_BS"/>
</dbReference>
<evidence type="ECO:0000313" key="2">
    <source>
        <dbReference type="EMBL" id="CAE7354309.1"/>
    </source>
</evidence>
<reference evidence="2" key="1">
    <citation type="submission" date="2021-02" db="EMBL/GenBank/DDBJ databases">
        <authorList>
            <person name="Dougan E. K."/>
            <person name="Rhodes N."/>
            <person name="Thang M."/>
            <person name="Chan C."/>
        </authorList>
    </citation>
    <scope>NUCLEOTIDE SEQUENCE</scope>
</reference>
<accession>A0A812PNL6</accession>
<dbReference type="EMBL" id="CAJNJA010014986">
    <property type="protein sequence ID" value="CAE7354309.1"/>
    <property type="molecule type" value="Genomic_DNA"/>
</dbReference>
<comment type="caution">
    <text evidence="2">The sequence shown here is derived from an EMBL/GenBank/DDBJ whole genome shotgun (WGS) entry which is preliminary data.</text>
</comment>
<keyword evidence="1" id="KW-0812">Transmembrane</keyword>